<feature type="transmembrane region" description="Helical" evidence="7">
    <location>
        <begin position="260"/>
        <end position="279"/>
    </location>
</feature>
<evidence type="ECO:0000313" key="10">
    <source>
        <dbReference type="Proteomes" id="UP000292781"/>
    </source>
</evidence>
<gene>
    <name evidence="9" type="ORF">EYW49_19595</name>
</gene>
<comment type="caution">
    <text evidence="9">The sequence shown here is derived from an EMBL/GenBank/DDBJ whole genome shotgun (WGS) entry which is preliminary data.</text>
</comment>
<feature type="transmembrane region" description="Helical" evidence="7">
    <location>
        <begin position="12"/>
        <end position="30"/>
    </location>
</feature>
<feature type="transmembrane region" description="Helical" evidence="7">
    <location>
        <begin position="286"/>
        <end position="303"/>
    </location>
</feature>
<dbReference type="GO" id="GO:0022857">
    <property type="term" value="F:transmembrane transporter activity"/>
    <property type="evidence" value="ECO:0007669"/>
    <property type="project" value="InterPro"/>
</dbReference>
<evidence type="ECO:0000259" key="8">
    <source>
        <dbReference type="PROSITE" id="PS50850"/>
    </source>
</evidence>
<evidence type="ECO:0000256" key="4">
    <source>
        <dbReference type="ARBA" id="ARBA00022692"/>
    </source>
</evidence>
<comment type="subcellular location">
    <subcellularLocation>
        <location evidence="1">Cell membrane</location>
        <topology evidence="1">Multi-pass membrane protein</topology>
    </subcellularLocation>
</comment>
<evidence type="ECO:0000256" key="6">
    <source>
        <dbReference type="ARBA" id="ARBA00023136"/>
    </source>
</evidence>
<dbReference type="PANTHER" id="PTHR23513:SF11">
    <property type="entry name" value="STAPHYLOFERRIN A TRANSPORTER"/>
    <property type="match status" value="1"/>
</dbReference>
<evidence type="ECO:0000256" key="1">
    <source>
        <dbReference type="ARBA" id="ARBA00004651"/>
    </source>
</evidence>
<dbReference type="Gene3D" id="1.20.1250.20">
    <property type="entry name" value="MFS general substrate transporter like domains"/>
    <property type="match status" value="1"/>
</dbReference>
<feature type="domain" description="Major facilitator superfamily (MFS) profile" evidence="8">
    <location>
        <begin position="177"/>
        <end position="400"/>
    </location>
</feature>
<dbReference type="GO" id="GO:0005886">
    <property type="term" value="C:plasma membrane"/>
    <property type="evidence" value="ECO:0007669"/>
    <property type="project" value="UniProtKB-SubCell"/>
</dbReference>
<dbReference type="AlphaFoldDB" id="A0A4Q9VG74"/>
<dbReference type="InterPro" id="IPR020846">
    <property type="entry name" value="MFS_dom"/>
</dbReference>
<keyword evidence="6 7" id="KW-0472">Membrane</keyword>
<keyword evidence="4 7" id="KW-0812">Transmembrane</keyword>
<organism evidence="9 10">
    <name type="scientific">Siculibacillus lacustris</name>
    <dbReference type="NCBI Taxonomy" id="1549641"/>
    <lineage>
        <taxon>Bacteria</taxon>
        <taxon>Pseudomonadati</taxon>
        <taxon>Pseudomonadota</taxon>
        <taxon>Alphaproteobacteria</taxon>
        <taxon>Hyphomicrobiales</taxon>
        <taxon>Ancalomicrobiaceae</taxon>
        <taxon>Siculibacillus</taxon>
    </lineage>
</organism>
<dbReference type="InterPro" id="IPR010290">
    <property type="entry name" value="TM_effector"/>
</dbReference>
<evidence type="ECO:0000313" key="9">
    <source>
        <dbReference type="EMBL" id="TBW33805.1"/>
    </source>
</evidence>
<keyword evidence="10" id="KW-1185">Reference proteome</keyword>
<dbReference type="RefSeq" id="WP_131311322.1">
    <property type="nucleotide sequence ID" value="NZ_SJFN01000039.1"/>
</dbReference>
<protein>
    <submittedName>
        <fullName evidence="9">MFS transporter</fullName>
    </submittedName>
</protein>
<dbReference type="PROSITE" id="PS50850">
    <property type="entry name" value="MFS"/>
    <property type="match status" value="1"/>
</dbReference>
<evidence type="ECO:0000256" key="7">
    <source>
        <dbReference type="SAM" id="Phobius"/>
    </source>
</evidence>
<dbReference type="Proteomes" id="UP000292781">
    <property type="component" value="Unassembled WGS sequence"/>
</dbReference>
<feature type="transmembrane region" description="Helical" evidence="7">
    <location>
        <begin position="309"/>
        <end position="327"/>
    </location>
</feature>
<evidence type="ECO:0000256" key="2">
    <source>
        <dbReference type="ARBA" id="ARBA00022448"/>
    </source>
</evidence>
<dbReference type="Pfam" id="PF05977">
    <property type="entry name" value="MFS_3"/>
    <property type="match status" value="1"/>
</dbReference>
<proteinExistence type="predicted"/>
<evidence type="ECO:0000256" key="3">
    <source>
        <dbReference type="ARBA" id="ARBA00022475"/>
    </source>
</evidence>
<name>A0A4Q9VG74_9HYPH</name>
<keyword evidence="5 7" id="KW-1133">Transmembrane helix</keyword>
<feature type="transmembrane region" description="Helical" evidence="7">
    <location>
        <begin position="81"/>
        <end position="108"/>
    </location>
</feature>
<reference evidence="9 10" key="1">
    <citation type="submission" date="2019-02" db="EMBL/GenBank/DDBJ databases">
        <title>Siculibacillus lacustris gen. nov., sp. nov., a new rosette-forming bacterium isolated from a freshwater crater lake (Lake St. Ana, Romania).</title>
        <authorList>
            <person name="Felfoldi T."/>
            <person name="Marton Z."/>
            <person name="Szabo A."/>
            <person name="Mentes A."/>
            <person name="Boka K."/>
            <person name="Marialigeti K."/>
            <person name="Mathe I."/>
            <person name="Koncz M."/>
            <person name="Schumann P."/>
            <person name="Toth E."/>
        </authorList>
    </citation>
    <scope>NUCLEOTIDE SEQUENCE [LARGE SCALE GENOMIC DNA]</scope>
    <source>
        <strain evidence="9 10">SA-279</strain>
    </source>
</reference>
<dbReference type="EMBL" id="SJFN01000039">
    <property type="protein sequence ID" value="TBW33805.1"/>
    <property type="molecule type" value="Genomic_DNA"/>
</dbReference>
<keyword evidence="2" id="KW-0813">Transport</keyword>
<dbReference type="InterPro" id="IPR036259">
    <property type="entry name" value="MFS_trans_sf"/>
</dbReference>
<dbReference type="PANTHER" id="PTHR23513">
    <property type="entry name" value="INTEGRAL MEMBRANE EFFLUX PROTEIN-RELATED"/>
    <property type="match status" value="1"/>
</dbReference>
<feature type="transmembrane region" description="Helical" evidence="7">
    <location>
        <begin position="375"/>
        <end position="396"/>
    </location>
</feature>
<dbReference type="CDD" id="cd06173">
    <property type="entry name" value="MFS_MefA_like"/>
    <property type="match status" value="1"/>
</dbReference>
<feature type="transmembrane region" description="Helical" evidence="7">
    <location>
        <begin position="50"/>
        <end position="69"/>
    </location>
</feature>
<dbReference type="SUPFAM" id="SSF103473">
    <property type="entry name" value="MFS general substrate transporter"/>
    <property type="match status" value="1"/>
</dbReference>
<accession>A0A4Q9VG74</accession>
<feature type="transmembrane region" description="Helical" evidence="7">
    <location>
        <begin position="161"/>
        <end position="193"/>
    </location>
</feature>
<dbReference type="OrthoDB" id="9809918at2"/>
<evidence type="ECO:0000256" key="5">
    <source>
        <dbReference type="ARBA" id="ARBA00022989"/>
    </source>
</evidence>
<feature type="transmembrane region" description="Helical" evidence="7">
    <location>
        <begin position="348"/>
        <end position="369"/>
    </location>
</feature>
<keyword evidence="3" id="KW-1003">Cell membrane</keyword>
<sequence length="400" mass="41856">MANGTFRSLKVFNYRVWALGSLVSNVGTWMQRTAQDWLVLAELTDHSATAVGIVMGLQFGPQLLLLPWTGYAADRFDRRRLLIATQAASGILALVLGLLVVTGFVQLWHVYGLALLSGCVNAVDGPARQTFVSDLVGDDDLSNAVALNSASINVAQMVGPAVAGVLIAVVGSGWAFLINAASFGAVLVSLGFLRVAELHPNARAGRARGGLVDGFRHVRSRPDLIVILGMLFLVGTFGLEFPIFISTMSTGVFHGGADQYGLLTSVMALGTLAGALLAARREQPRFGLLPLTAAIFGLGFAFAAIAPNVWLFGAALVVVGVSILTFTNSTSSLMQLSTEPVMRGRVMALRLAIGVGATPIGAPIVGWVADAFGPRWALGVGAASGFAAAIVGLHYLMRPE</sequence>
<feature type="transmembrane region" description="Helical" evidence="7">
    <location>
        <begin position="224"/>
        <end position="245"/>
    </location>
</feature>